<dbReference type="PANTHER" id="PTHR46442:SF4">
    <property type="entry name" value="DIRIGENT PROTEIN"/>
    <property type="match status" value="1"/>
</dbReference>
<evidence type="ECO:0000256" key="1">
    <source>
        <dbReference type="SAM" id="SignalP"/>
    </source>
</evidence>
<name>A0A068V8P0_COFCA</name>
<dbReference type="PANTHER" id="PTHR46442">
    <property type="entry name" value="DIRIGENT PROTEIN"/>
    <property type="match status" value="1"/>
</dbReference>
<dbReference type="Gramene" id="CDP16854">
    <property type="protein sequence ID" value="CDP16854"/>
    <property type="gene ID" value="GSCOC_T00019412001"/>
</dbReference>
<feature type="chain" id="PRO_5001658359" description="Dirigent protein" evidence="1">
    <location>
        <begin position="25"/>
        <end position="80"/>
    </location>
</feature>
<evidence type="ECO:0000313" key="3">
    <source>
        <dbReference type="Proteomes" id="UP000295252"/>
    </source>
</evidence>
<dbReference type="Proteomes" id="UP000295252">
    <property type="component" value="Chromosome II"/>
</dbReference>
<evidence type="ECO:0000313" key="2">
    <source>
        <dbReference type="EMBL" id="CDP16854.1"/>
    </source>
</evidence>
<dbReference type="PhylomeDB" id="A0A068V8P0"/>
<dbReference type="AlphaFoldDB" id="A0A068V8P0"/>
<protein>
    <recommendedName>
        <fullName evidence="4">Dirigent protein</fullName>
    </recommendedName>
</protein>
<evidence type="ECO:0008006" key="4">
    <source>
        <dbReference type="Google" id="ProtNLM"/>
    </source>
</evidence>
<dbReference type="InParanoid" id="A0A068V8P0"/>
<sequence length="80" mass="8835">MAAKSLIPNLFLSLIFSISTTTHSYILVPQPQSQPCKELIFFFHNILYKGNNKNNATSAIVGVSDWGTRETGSFSMIPSL</sequence>
<organism evidence="2 3">
    <name type="scientific">Coffea canephora</name>
    <name type="common">Robusta coffee</name>
    <dbReference type="NCBI Taxonomy" id="49390"/>
    <lineage>
        <taxon>Eukaryota</taxon>
        <taxon>Viridiplantae</taxon>
        <taxon>Streptophyta</taxon>
        <taxon>Embryophyta</taxon>
        <taxon>Tracheophyta</taxon>
        <taxon>Spermatophyta</taxon>
        <taxon>Magnoliopsida</taxon>
        <taxon>eudicotyledons</taxon>
        <taxon>Gunneridae</taxon>
        <taxon>Pentapetalae</taxon>
        <taxon>asterids</taxon>
        <taxon>lamiids</taxon>
        <taxon>Gentianales</taxon>
        <taxon>Rubiaceae</taxon>
        <taxon>Ixoroideae</taxon>
        <taxon>Gardenieae complex</taxon>
        <taxon>Bertiereae - Coffeeae clade</taxon>
        <taxon>Coffeeae</taxon>
        <taxon>Coffea</taxon>
    </lineage>
</organism>
<keyword evidence="1" id="KW-0732">Signal</keyword>
<dbReference type="EMBL" id="HG739222">
    <property type="protein sequence ID" value="CDP16854.1"/>
    <property type="molecule type" value="Genomic_DNA"/>
</dbReference>
<dbReference type="InterPro" id="IPR004265">
    <property type="entry name" value="Dirigent"/>
</dbReference>
<reference evidence="3" key="1">
    <citation type="journal article" date="2014" name="Science">
        <title>The coffee genome provides insight into the convergent evolution of caffeine biosynthesis.</title>
        <authorList>
            <person name="Denoeud F."/>
            <person name="Carretero-Paulet L."/>
            <person name="Dereeper A."/>
            <person name="Droc G."/>
            <person name="Guyot R."/>
            <person name="Pietrella M."/>
            <person name="Zheng C."/>
            <person name="Alberti A."/>
            <person name="Anthony F."/>
            <person name="Aprea G."/>
            <person name="Aury J.M."/>
            <person name="Bento P."/>
            <person name="Bernard M."/>
            <person name="Bocs S."/>
            <person name="Campa C."/>
            <person name="Cenci A."/>
            <person name="Combes M.C."/>
            <person name="Crouzillat D."/>
            <person name="Da Silva C."/>
            <person name="Daddiego L."/>
            <person name="De Bellis F."/>
            <person name="Dussert S."/>
            <person name="Garsmeur O."/>
            <person name="Gayraud T."/>
            <person name="Guignon V."/>
            <person name="Jahn K."/>
            <person name="Jamilloux V."/>
            <person name="Joet T."/>
            <person name="Labadie K."/>
            <person name="Lan T."/>
            <person name="Leclercq J."/>
            <person name="Lepelley M."/>
            <person name="Leroy T."/>
            <person name="Li L.T."/>
            <person name="Librado P."/>
            <person name="Lopez L."/>
            <person name="Munoz A."/>
            <person name="Noel B."/>
            <person name="Pallavicini A."/>
            <person name="Perrotta G."/>
            <person name="Poncet V."/>
            <person name="Pot D."/>
            <person name="Priyono X."/>
            <person name="Rigoreau M."/>
            <person name="Rouard M."/>
            <person name="Rozas J."/>
            <person name="Tranchant-Dubreuil C."/>
            <person name="VanBuren R."/>
            <person name="Zhang Q."/>
            <person name="Andrade A.C."/>
            <person name="Argout X."/>
            <person name="Bertrand B."/>
            <person name="de Kochko A."/>
            <person name="Graziosi G."/>
            <person name="Henry R.J."/>
            <person name="Jayarama X."/>
            <person name="Ming R."/>
            <person name="Nagai C."/>
            <person name="Rounsley S."/>
            <person name="Sankoff D."/>
            <person name="Giuliano G."/>
            <person name="Albert V.A."/>
            <person name="Wincker P."/>
            <person name="Lashermes P."/>
        </authorList>
    </citation>
    <scope>NUCLEOTIDE SEQUENCE [LARGE SCALE GENOMIC DNA]</scope>
    <source>
        <strain evidence="3">cv. DH200-94</strain>
    </source>
</reference>
<feature type="signal peptide" evidence="1">
    <location>
        <begin position="1"/>
        <end position="24"/>
    </location>
</feature>
<gene>
    <name evidence="2" type="ORF">GSCOC_T00019412001</name>
</gene>
<accession>A0A068V8P0</accession>
<proteinExistence type="predicted"/>
<keyword evidence="3" id="KW-1185">Reference proteome</keyword>